<keyword evidence="7 12" id="KW-1133">Transmembrane helix</keyword>
<keyword evidence="6" id="KW-0479">Metal-binding</keyword>
<protein>
    <recommendedName>
        <fullName evidence="13">Fatty acid desaturase domain-containing protein</fullName>
    </recommendedName>
</protein>
<evidence type="ECO:0000256" key="9">
    <source>
        <dbReference type="ARBA" id="ARBA00023004"/>
    </source>
</evidence>
<dbReference type="GO" id="GO:0005886">
    <property type="term" value="C:plasma membrane"/>
    <property type="evidence" value="ECO:0007669"/>
    <property type="project" value="UniProtKB-SubCell"/>
</dbReference>
<evidence type="ECO:0000256" key="3">
    <source>
        <dbReference type="ARBA" id="ARBA00022475"/>
    </source>
</evidence>
<feature type="transmembrane region" description="Helical" evidence="12">
    <location>
        <begin position="121"/>
        <end position="143"/>
    </location>
</feature>
<dbReference type="GO" id="GO:0046872">
    <property type="term" value="F:metal ion binding"/>
    <property type="evidence" value="ECO:0007669"/>
    <property type="project" value="UniProtKB-KW"/>
</dbReference>
<proteinExistence type="inferred from homology"/>
<evidence type="ECO:0000256" key="1">
    <source>
        <dbReference type="ARBA" id="ARBA00004429"/>
    </source>
</evidence>
<keyword evidence="11 12" id="KW-0472">Membrane</keyword>
<evidence type="ECO:0000256" key="11">
    <source>
        <dbReference type="ARBA" id="ARBA00023136"/>
    </source>
</evidence>
<keyword evidence="5 12" id="KW-0812">Transmembrane</keyword>
<feature type="transmembrane region" description="Helical" evidence="12">
    <location>
        <begin position="264"/>
        <end position="287"/>
    </location>
</feature>
<keyword evidence="10" id="KW-0503">Monooxygenase</keyword>
<keyword evidence="15" id="KW-1185">Reference proteome</keyword>
<keyword evidence="3" id="KW-1003">Cell membrane</keyword>
<dbReference type="InterPro" id="IPR005804">
    <property type="entry name" value="FA_desaturase_dom"/>
</dbReference>
<dbReference type="PANTHER" id="PTHR38674:SF1">
    <property type="entry name" value="ALKANE 1-MONOOXYGENASE 1"/>
    <property type="match status" value="1"/>
</dbReference>
<evidence type="ECO:0000313" key="15">
    <source>
        <dbReference type="Proteomes" id="UP000027471"/>
    </source>
</evidence>
<evidence type="ECO:0000256" key="6">
    <source>
        <dbReference type="ARBA" id="ARBA00022723"/>
    </source>
</evidence>
<keyword evidence="4" id="KW-0997">Cell inner membrane</keyword>
<dbReference type="EMBL" id="AUNB01000018">
    <property type="protein sequence ID" value="KEO60479.1"/>
    <property type="molecule type" value="Genomic_DNA"/>
</dbReference>
<evidence type="ECO:0000256" key="4">
    <source>
        <dbReference type="ARBA" id="ARBA00022519"/>
    </source>
</evidence>
<comment type="caution">
    <text evidence="14">The sequence shown here is derived from an EMBL/GenBank/DDBJ whole genome shotgun (WGS) entry which is preliminary data.</text>
</comment>
<evidence type="ECO:0000256" key="2">
    <source>
        <dbReference type="ARBA" id="ARBA00010823"/>
    </source>
</evidence>
<dbReference type="Pfam" id="PF00487">
    <property type="entry name" value="FA_desaturase"/>
    <property type="match status" value="1"/>
</dbReference>
<dbReference type="eggNOG" id="COG3239">
    <property type="taxonomic scope" value="Bacteria"/>
</dbReference>
<dbReference type="AlphaFoldDB" id="A0A074JVG4"/>
<feature type="transmembrane region" description="Helical" evidence="12">
    <location>
        <begin position="149"/>
        <end position="168"/>
    </location>
</feature>
<dbReference type="GO" id="GO:0004497">
    <property type="term" value="F:monooxygenase activity"/>
    <property type="evidence" value="ECO:0007669"/>
    <property type="project" value="UniProtKB-KW"/>
</dbReference>
<dbReference type="CDD" id="cd03512">
    <property type="entry name" value="Alkane-hydroxylase"/>
    <property type="match status" value="1"/>
</dbReference>
<dbReference type="STRING" id="1353528.DT23_03045"/>
<evidence type="ECO:0000256" key="12">
    <source>
        <dbReference type="SAM" id="Phobius"/>
    </source>
</evidence>
<comment type="similarity">
    <text evidence="2">Belongs to the fatty acid desaturase type 1 family. AlkB subfamily.</text>
</comment>
<evidence type="ECO:0000256" key="5">
    <source>
        <dbReference type="ARBA" id="ARBA00022692"/>
    </source>
</evidence>
<dbReference type="PANTHER" id="PTHR38674">
    <property type="entry name" value="ALKANE 1-MONOOXYGENASE 1"/>
    <property type="match status" value="1"/>
</dbReference>
<name>A0A074JVG4_9RHOB</name>
<organism evidence="14 15">
    <name type="scientific">Thioclava indica</name>
    <dbReference type="NCBI Taxonomy" id="1353528"/>
    <lineage>
        <taxon>Bacteria</taxon>
        <taxon>Pseudomonadati</taxon>
        <taxon>Pseudomonadota</taxon>
        <taxon>Alphaproteobacteria</taxon>
        <taxon>Rhodobacterales</taxon>
        <taxon>Paracoccaceae</taxon>
        <taxon>Thioclava</taxon>
    </lineage>
</organism>
<feature type="domain" description="Fatty acid desaturase" evidence="13">
    <location>
        <begin position="147"/>
        <end position="388"/>
    </location>
</feature>
<comment type="subcellular location">
    <subcellularLocation>
        <location evidence="1">Cell inner membrane</location>
        <topology evidence="1">Multi-pass membrane protein</topology>
    </subcellularLocation>
</comment>
<gene>
    <name evidence="14" type="ORF">DT23_03045</name>
</gene>
<reference evidence="14 15" key="1">
    <citation type="journal article" date="2015" name="Antonie Van Leeuwenhoek">
        <title>Thioclava indica sp. nov., isolated from surface seawater of the Indian Ocean.</title>
        <authorList>
            <person name="Liu Y."/>
            <person name="Lai Q."/>
            <person name="Du J."/>
            <person name="Xu H."/>
            <person name="Jiang L."/>
            <person name="Shao Z."/>
        </authorList>
    </citation>
    <scope>NUCLEOTIDE SEQUENCE [LARGE SCALE GENOMIC DNA]</scope>
    <source>
        <strain evidence="14 15">DT23-4</strain>
    </source>
</reference>
<evidence type="ECO:0000313" key="14">
    <source>
        <dbReference type="EMBL" id="KEO60479.1"/>
    </source>
</evidence>
<keyword evidence="8" id="KW-0560">Oxidoreductase</keyword>
<evidence type="ECO:0000256" key="10">
    <source>
        <dbReference type="ARBA" id="ARBA00023033"/>
    </source>
</evidence>
<evidence type="ECO:0000256" key="7">
    <source>
        <dbReference type="ARBA" id="ARBA00022989"/>
    </source>
</evidence>
<sequence>MAEIGVKMGQNLEAEMTQEPDFQKIRDAIPEERSRWSDRLPGPLATLFGLTNDIPEVDTFAIVTFAPVPLLILAGIFGGWPAWLALIWIALFIFALDEIIARAAPDAPEGSEFPAADTLSIALAVAHFALLILGVAALSGHTLLEGPSWVAVLLAYGLFFGQVSNSNAHELIHRRDKRLFLLGKWVYISLLYGHHSSAHRHVHHRFVATPDDPNSAQPGEGFWSFVPRAWIGGFVAGLEMERHLIERRKLPEGGDRIARLRARIAALGPYPSYVLGGLWFVLLFGLIFGLRGVLAYLLLCAYAQLQLLLSDYVQHYGLQRARRGDGSYEPVDLRHSWDAPHPISALWMLNAPRHSDHHAHPSREYPALRLGDLSEAERPVLPRSLPAMAALALIPPLWRRVMDKRVAALQGTKSRVQG</sequence>
<keyword evidence="9" id="KW-0408">Iron</keyword>
<evidence type="ECO:0000259" key="13">
    <source>
        <dbReference type="Pfam" id="PF00487"/>
    </source>
</evidence>
<dbReference type="GO" id="GO:0006629">
    <property type="term" value="P:lipid metabolic process"/>
    <property type="evidence" value="ECO:0007669"/>
    <property type="project" value="InterPro"/>
</dbReference>
<dbReference type="InterPro" id="IPR033885">
    <property type="entry name" value="AlkB/XylM"/>
</dbReference>
<accession>A0A074JVG4</accession>
<dbReference type="Proteomes" id="UP000027471">
    <property type="component" value="Unassembled WGS sequence"/>
</dbReference>
<evidence type="ECO:0000256" key="8">
    <source>
        <dbReference type="ARBA" id="ARBA00023002"/>
    </source>
</evidence>